<gene>
    <name evidence="8" type="ordered locus">Intca_0045</name>
</gene>
<dbReference type="PANTHER" id="PTHR33452">
    <property type="entry name" value="OXIDOREDUCTASE CATD-RELATED"/>
    <property type="match status" value="1"/>
</dbReference>
<dbReference type="InterPro" id="IPR051907">
    <property type="entry name" value="DoxX-like_oxidoreductase"/>
</dbReference>
<evidence type="ECO:0000256" key="1">
    <source>
        <dbReference type="ARBA" id="ARBA00004651"/>
    </source>
</evidence>
<dbReference type="InterPro" id="IPR032808">
    <property type="entry name" value="DoxX"/>
</dbReference>
<evidence type="ECO:0000256" key="6">
    <source>
        <dbReference type="ARBA" id="ARBA00023136"/>
    </source>
</evidence>
<keyword evidence="6 7" id="KW-0472">Membrane</keyword>
<dbReference type="Pfam" id="PF07681">
    <property type="entry name" value="DoxX"/>
    <property type="match status" value="1"/>
</dbReference>
<dbReference type="STRING" id="710696.Intca_0045"/>
<dbReference type="GO" id="GO:0005886">
    <property type="term" value="C:plasma membrane"/>
    <property type="evidence" value="ECO:0007669"/>
    <property type="project" value="UniProtKB-SubCell"/>
</dbReference>
<keyword evidence="4 7" id="KW-0812">Transmembrane</keyword>
<protein>
    <submittedName>
        <fullName evidence="8">DoxX family protein</fullName>
    </submittedName>
</protein>
<evidence type="ECO:0000313" key="8">
    <source>
        <dbReference type="EMBL" id="ADU46607.1"/>
    </source>
</evidence>
<dbReference type="AlphaFoldDB" id="E6SEK6"/>
<dbReference type="RefSeq" id="WP_013490929.1">
    <property type="nucleotide sequence ID" value="NC_014830.1"/>
</dbReference>
<dbReference type="PANTHER" id="PTHR33452:SF1">
    <property type="entry name" value="INNER MEMBRANE PROTEIN YPHA-RELATED"/>
    <property type="match status" value="1"/>
</dbReference>
<evidence type="ECO:0000256" key="4">
    <source>
        <dbReference type="ARBA" id="ARBA00022692"/>
    </source>
</evidence>
<evidence type="ECO:0000256" key="5">
    <source>
        <dbReference type="ARBA" id="ARBA00022989"/>
    </source>
</evidence>
<keyword evidence="9" id="KW-1185">Reference proteome</keyword>
<evidence type="ECO:0000256" key="3">
    <source>
        <dbReference type="ARBA" id="ARBA00022475"/>
    </source>
</evidence>
<comment type="subcellular location">
    <subcellularLocation>
        <location evidence="1">Cell membrane</location>
        <topology evidence="1">Multi-pass membrane protein</topology>
    </subcellularLocation>
</comment>
<evidence type="ECO:0000313" key="9">
    <source>
        <dbReference type="Proteomes" id="UP000008914"/>
    </source>
</evidence>
<dbReference type="Proteomes" id="UP000008914">
    <property type="component" value="Chromosome"/>
</dbReference>
<sequence>MTSLLKPLAARDAVLLVARVLLGAIFLAHGWQKLTEWGLDGTGAAFDQMGVPLPGIAATLAALIELVGGIALILGALTTVFSVLLVLDMVGAAVLVHIGNGVFITENGWELVAALGAGVLLLAATGAGAYSVDRMLSPRPQARVADRERALVY</sequence>
<dbReference type="KEGG" id="ica:Intca_0045"/>
<evidence type="ECO:0000256" key="7">
    <source>
        <dbReference type="SAM" id="Phobius"/>
    </source>
</evidence>
<keyword evidence="3" id="KW-1003">Cell membrane</keyword>
<feature type="transmembrane region" description="Helical" evidence="7">
    <location>
        <begin position="12"/>
        <end position="31"/>
    </location>
</feature>
<reference evidence="8 9" key="1">
    <citation type="journal article" date="2010" name="Stand. Genomic Sci.">
        <title>Complete genome sequence of Intrasporangium calvum type strain (7 KIP).</title>
        <authorList>
            <person name="Del Rio T.G."/>
            <person name="Chertkov O."/>
            <person name="Yasawong M."/>
            <person name="Lucas S."/>
            <person name="Deshpande S."/>
            <person name="Cheng J.F."/>
            <person name="Detter C."/>
            <person name="Tapia R."/>
            <person name="Han C."/>
            <person name="Goodwin L."/>
            <person name="Pitluck S."/>
            <person name="Liolios K."/>
            <person name="Ivanova N."/>
            <person name="Mavromatis K."/>
            <person name="Pati A."/>
            <person name="Chen A."/>
            <person name="Palaniappan K."/>
            <person name="Land M."/>
            <person name="Hauser L."/>
            <person name="Chang Y.J."/>
            <person name="Jeffries C.D."/>
            <person name="Rohde M."/>
            <person name="Pukall R."/>
            <person name="Sikorski J."/>
            <person name="Goker M."/>
            <person name="Woyke T."/>
            <person name="Bristow J."/>
            <person name="Eisen J.A."/>
            <person name="Markowitz V."/>
            <person name="Hugenholtz P."/>
            <person name="Kyrpides N.C."/>
            <person name="Klenk H.P."/>
            <person name="Lapidus A."/>
        </authorList>
    </citation>
    <scope>NUCLEOTIDE SEQUENCE [LARGE SCALE GENOMIC DNA]</scope>
    <source>
        <strain evidence="9">ATCC 23552 / DSM 43043 / JCM 3097 / NBRC 12989 / 7 KIP</strain>
    </source>
</reference>
<feature type="transmembrane region" description="Helical" evidence="7">
    <location>
        <begin position="81"/>
        <end position="99"/>
    </location>
</feature>
<evidence type="ECO:0000256" key="2">
    <source>
        <dbReference type="ARBA" id="ARBA00006679"/>
    </source>
</evidence>
<feature type="transmembrane region" description="Helical" evidence="7">
    <location>
        <begin position="51"/>
        <end position="74"/>
    </location>
</feature>
<comment type="similarity">
    <text evidence="2">Belongs to the DoxX family.</text>
</comment>
<name>E6SEK6_INTC7</name>
<dbReference type="OrthoDB" id="1122432at2"/>
<keyword evidence="5 7" id="KW-1133">Transmembrane helix</keyword>
<dbReference type="EMBL" id="CP002343">
    <property type="protein sequence ID" value="ADU46607.1"/>
    <property type="molecule type" value="Genomic_DNA"/>
</dbReference>
<accession>E6SEK6</accession>
<proteinExistence type="inferred from homology"/>
<dbReference type="eggNOG" id="COG2259">
    <property type="taxonomic scope" value="Bacteria"/>
</dbReference>
<dbReference type="HOGENOM" id="CLU_058421_3_2_11"/>
<organism evidence="8 9">
    <name type="scientific">Intrasporangium calvum (strain ATCC 23552 / DSM 43043 / JCM 3097 / NBRC 12989 / NCIMB 10167 / NRRL B-3866 / 7 KIP)</name>
    <dbReference type="NCBI Taxonomy" id="710696"/>
    <lineage>
        <taxon>Bacteria</taxon>
        <taxon>Bacillati</taxon>
        <taxon>Actinomycetota</taxon>
        <taxon>Actinomycetes</taxon>
        <taxon>Micrococcales</taxon>
        <taxon>Intrasporangiaceae</taxon>
        <taxon>Intrasporangium</taxon>
    </lineage>
</organism>
<feature type="transmembrane region" description="Helical" evidence="7">
    <location>
        <begin position="111"/>
        <end position="132"/>
    </location>
</feature>